<keyword evidence="7 11" id="KW-0408">Iron</keyword>
<keyword evidence="5 11" id="KW-0004">4Fe-4S</keyword>
<dbReference type="Pfam" id="PF03313">
    <property type="entry name" value="SDH_alpha"/>
    <property type="match status" value="1"/>
</dbReference>
<keyword evidence="6 11" id="KW-0479">Metal-binding</keyword>
<dbReference type="GO" id="GO:0046872">
    <property type="term" value="F:metal ion binding"/>
    <property type="evidence" value="ECO:0007669"/>
    <property type="project" value="UniProtKB-KW"/>
</dbReference>
<evidence type="ECO:0000256" key="7">
    <source>
        <dbReference type="ARBA" id="ARBA00023004"/>
    </source>
</evidence>
<dbReference type="AlphaFoldDB" id="A0A4P6M1Y3"/>
<dbReference type="InterPro" id="IPR004642">
    <property type="entry name" value="Ser_deHydtase_asu"/>
</dbReference>
<protein>
    <recommendedName>
        <fullName evidence="11">L-serine dehydratase</fullName>
        <ecNumber evidence="11">4.3.1.17</ecNumber>
    </recommendedName>
</protein>
<dbReference type="GO" id="GO:0003941">
    <property type="term" value="F:L-serine ammonia-lyase activity"/>
    <property type="evidence" value="ECO:0007669"/>
    <property type="project" value="UniProtKB-UniRule"/>
</dbReference>
<comment type="cofactor">
    <cofactor evidence="1 11">
        <name>[4Fe-4S] cluster</name>
        <dbReference type="ChEBI" id="CHEBI:49883"/>
    </cofactor>
</comment>
<comment type="pathway">
    <text evidence="2">Carbohydrate biosynthesis; gluconeogenesis.</text>
</comment>
<dbReference type="NCBIfam" id="TIGR00718">
    <property type="entry name" value="sda_alpha"/>
    <property type="match status" value="1"/>
</dbReference>
<dbReference type="Proteomes" id="UP000289794">
    <property type="component" value="Chromosome"/>
</dbReference>
<dbReference type="GO" id="GO:0006094">
    <property type="term" value="P:gluconeogenesis"/>
    <property type="evidence" value="ECO:0007669"/>
    <property type="project" value="UniProtKB-KW"/>
</dbReference>
<keyword evidence="8 11" id="KW-0411">Iron-sulfur</keyword>
<keyword evidence="4 11" id="KW-0312">Gluconeogenesis</keyword>
<evidence type="ECO:0000256" key="4">
    <source>
        <dbReference type="ARBA" id="ARBA00022432"/>
    </source>
</evidence>
<dbReference type="KEGG" id="bpro:PMF13cell1_04626"/>
<dbReference type="GO" id="GO:0051539">
    <property type="term" value="F:4 iron, 4 sulfur cluster binding"/>
    <property type="evidence" value="ECO:0007669"/>
    <property type="project" value="UniProtKB-UniRule"/>
</dbReference>
<accession>A0A4P6M1Y3</accession>
<dbReference type="EC" id="4.3.1.17" evidence="11"/>
<dbReference type="InterPro" id="IPR051318">
    <property type="entry name" value="Fe-S_L-Ser"/>
</dbReference>
<name>A0A4P6M1Y3_9FIRM</name>
<evidence type="ECO:0000256" key="10">
    <source>
        <dbReference type="ARBA" id="ARBA00049406"/>
    </source>
</evidence>
<evidence type="ECO:0000256" key="3">
    <source>
        <dbReference type="ARBA" id="ARBA00008636"/>
    </source>
</evidence>
<evidence type="ECO:0000256" key="5">
    <source>
        <dbReference type="ARBA" id="ARBA00022485"/>
    </source>
</evidence>
<evidence type="ECO:0000256" key="11">
    <source>
        <dbReference type="RuleBase" id="RU366059"/>
    </source>
</evidence>
<evidence type="ECO:0000313" key="13">
    <source>
        <dbReference type="EMBL" id="QBE99054.1"/>
    </source>
</evidence>
<evidence type="ECO:0000256" key="2">
    <source>
        <dbReference type="ARBA" id="ARBA00004742"/>
    </source>
</evidence>
<proteinExistence type="inferred from homology"/>
<evidence type="ECO:0000256" key="8">
    <source>
        <dbReference type="ARBA" id="ARBA00023014"/>
    </source>
</evidence>
<evidence type="ECO:0000313" key="14">
    <source>
        <dbReference type="Proteomes" id="UP000289794"/>
    </source>
</evidence>
<reference evidence="13 14" key="1">
    <citation type="submission" date="2019-01" db="EMBL/GenBank/DDBJ databases">
        <title>PMF-metabolizing Aryl O-demethylase.</title>
        <authorList>
            <person name="Kim M."/>
        </authorList>
    </citation>
    <scope>NUCLEOTIDE SEQUENCE [LARGE SCALE GENOMIC DNA]</scope>
    <source>
        <strain evidence="13 14">PMF1</strain>
    </source>
</reference>
<organism evidence="13 14">
    <name type="scientific">Blautia producta</name>
    <dbReference type="NCBI Taxonomy" id="33035"/>
    <lineage>
        <taxon>Bacteria</taxon>
        <taxon>Bacillati</taxon>
        <taxon>Bacillota</taxon>
        <taxon>Clostridia</taxon>
        <taxon>Lachnospirales</taxon>
        <taxon>Lachnospiraceae</taxon>
        <taxon>Blautia</taxon>
    </lineage>
</organism>
<keyword evidence="9 11" id="KW-0456">Lyase</keyword>
<evidence type="ECO:0000256" key="6">
    <source>
        <dbReference type="ARBA" id="ARBA00022723"/>
    </source>
</evidence>
<evidence type="ECO:0000256" key="9">
    <source>
        <dbReference type="ARBA" id="ARBA00023239"/>
    </source>
</evidence>
<dbReference type="PANTHER" id="PTHR30182">
    <property type="entry name" value="L-SERINE DEHYDRATASE"/>
    <property type="match status" value="1"/>
</dbReference>
<dbReference type="PANTHER" id="PTHR30182:SF1">
    <property type="entry name" value="L-SERINE DEHYDRATASE 1"/>
    <property type="match status" value="1"/>
</dbReference>
<evidence type="ECO:0000256" key="1">
    <source>
        <dbReference type="ARBA" id="ARBA00001966"/>
    </source>
</evidence>
<comment type="catalytic activity">
    <reaction evidence="10 11">
        <text>L-serine = pyruvate + NH4(+)</text>
        <dbReference type="Rhea" id="RHEA:19169"/>
        <dbReference type="ChEBI" id="CHEBI:15361"/>
        <dbReference type="ChEBI" id="CHEBI:28938"/>
        <dbReference type="ChEBI" id="CHEBI:33384"/>
        <dbReference type="EC" id="4.3.1.17"/>
    </reaction>
</comment>
<sequence>MEFNQGSELLEICRAQNMPISRVMKLRETEFSQISEAEVEEKMKKSLDIMRRSAKEPLTDPKPSVGGLIGGESGKLYRHAQAGKSVCGTVLQRAVTYAMAVLEVNASMGVIVAAPTAGSSGVVPGVLLSLQEEYDLPEEVVLNGLYTAGAVGYLLMRNASVAGAEAGCQAEVGAASAMAAAAAAEMMGGTPGQCLDAASVAMSNLLGLVCDPIAGLVEYPCQNRNSVGAANALICAEQTLAGIPALIPFDEMAQAMYHVGRSLPFELRESALGGCAATPSACRRTCEIFGS</sequence>
<dbReference type="RefSeq" id="WP_130182267.1">
    <property type="nucleotide sequence ID" value="NZ_CP035945.1"/>
</dbReference>
<dbReference type="InterPro" id="IPR005130">
    <property type="entry name" value="Ser_deHydtase-like_asu"/>
</dbReference>
<dbReference type="EMBL" id="CP035945">
    <property type="protein sequence ID" value="QBE99054.1"/>
    <property type="molecule type" value="Genomic_DNA"/>
</dbReference>
<feature type="domain" description="Serine dehydratase-like alpha subunit" evidence="12">
    <location>
        <begin position="16"/>
        <end position="276"/>
    </location>
</feature>
<evidence type="ECO:0000259" key="12">
    <source>
        <dbReference type="Pfam" id="PF03313"/>
    </source>
</evidence>
<gene>
    <name evidence="13" type="primary">sdhA_2</name>
    <name evidence="13" type="ORF">PMF13cell1_04626</name>
</gene>
<comment type="similarity">
    <text evidence="3 11">Belongs to the iron-sulfur dependent L-serine dehydratase family.</text>
</comment>